<name>A0AAV7UBF8_PLEWA</name>
<dbReference type="EMBL" id="JANPWB010000005">
    <property type="protein sequence ID" value="KAJ1185334.1"/>
    <property type="molecule type" value="Genomic_DNA"/>
</dbReference>
<evidence type="ECO:0000313" key="2">
    <source>
        <dbReference type="Proteomes" id="UP001066276"/>
    </source>
</evidence>
<proteinExistence type="predicted"/>
<evidence type="ECO:0000313" key="1">
    <source>
        <dbReference type="EMBL" id="KAJ1185334.1"/>
    </source>
</evidence>
<reference evidence="1" key="1">
    <citation type="journal article" date="2022" name="bioRxiv">
        <title>Sequencing and chromosome-scale assembly of the giantPleurodeles waltlgenome.</title>
        <authorList>
            <person name="Brown T."/>
            <person name="Elewa A."/>
            <person name="Iarovenko S."/>
            <person name="Subramanian E."/>
            <person name="Araus A.J."/>
            <person name="Petzold A."/>
            <person name="Susuki M."/>
            <person name="Suzuki K.-i.T."/>
            <person name="Hayashi T."/>
            <person name="Toyoda A."/>
            <person name="Oliveira C."/>
            <person name="Osipova E."/>
            <person name="Leigh N.D."/>
            <person name="Simon A."/>
            <person name="Yun M.H."/>
        </authorList>
    </citation>
    <scope>NUCLEOTIDE SEQUENCE</scope>
    <source>
        <strain evidence="1">20211129_DDA</strain>
        <tissue evidence="1">Liver</tissue>
    </source>
</reference>
<protein>
    <submittedName>
        <fullName evidence="1">Uncharacterized protein</fullName>
    </submittedName>
</protein>
<keyword evidence="2" id="KW-1185">Reference proteome</keyword>
<organism evidence="1 2">
    <name type="scientific">Pleurodeles waltl</name>
    <name type="common">Iberian ribbed newt</name>
    <dbReference type="NCBI Taxonomy" id="8319"/>
    <lineage>
        <taxon>Eukaryota</taxon>
        <taxon>Metazoa</taxon>
        <taxon>Chordata</taxon>
        <taxon>Craniata</taxon>
        <taxon>Vertebrata</taxon>
        <taxon>Euteleostomi</taxon>
        <taxon>Amphibia</taxon>
        <taxon>Batrachia</taxon>
        <taxon>Caudata</taxon>
        <taxon>Salamandroidea</taxon>
        <taxon>Salamandridae</taxon>
        <taxon>Pleurodelinae</taxon>
        <taxon>Pleurodeles</taxon>
    </lineage>
</organism>
<dbReference type="AlphaFoldDB" id="A0AAV7UBF8"/>
<dbReference type="Proteomes" id="UP001066276">
    <property type="component" value="Chromosome 3_1"/>
</dbReference>
<comment type="caution">
    <text evidence="1">The sequence shown here is derived from an EMBL/GenBank/DDBJ whole genome shotgun (WGS) entry which is preliminary data.</text>
</comment>
<sequence length="100" mass="10491">MRVLSDRAQLSVRSLKLSVRLGACGMRPHNGQLMQGCIRSSPPSPPASLASPHTYTQGTAAVTAGSFGSALGARPRLISVRAPGERLRRLGQVSGVSGYY</sequence>
<gene>
    <name evidence="1" type="ORF">NDU88_002127</name>
</gene>
<accession>A0AAV7UBF8</accession>